<feature type="domain" description="Rhodanese" evidence="2">
    <location>
        <begin position="305"/>
        <end position="389"/>
    </location>
</feature>
<gene>
    <name evidence="3" type="ORF">GBG18_03030</name>
</gene>
<organism evidence="3 4">
    <name type="scientific">Poseidonibacter ostreae</name>
    <dbReference type="NCBI Taxonomy" id="2654171"/>
    <lineage>
        <taxon>Bacteria</taxon>
        <taxon>Pseudomonadati</taxon>
        <taxon>Campylobacterota</taxon>
        <taxon>Epsilonproteobacteria</taxon>
        <taxon>Campylobacterales</taxon>
        <taxon>Arcobacteraceae</taxon>
        <taxon>Poseidonibacter</taxon>
    </lineage>
</organism>
<evidence type="ECO:0000313" key="4">
    <source>
        <dbReference type="Proteomes" id="UP000461010"/>
    </source>
</evidence>
<evidence type="ECO:0000313" key="3">
    <source>
        <dbReference type="EMBL" id="KAB7892419.1"/>
    </source>
</evidence>
<comment type="caution">
    <text evidence="3">The sequence shown here is derived from an EMBL/GenBank/DDBJ whole genome shotgun (WGS) entry which is preliminary data.</text>
</comment>
<accession>A0ABQ6VP09</accession>
<dbReference type="SMART" id="SM00450">
    <property type="entry name" value="RHOD"/>
    <property type="match status" value="3"/>
</dbReference>
<feature type="domain" description="Rhodanese" evidence="2">
    <location>
        <begin position="165"/>
        <end position="257"/>
    </location>
</feature>
<protein>
    <submittedName>
        <fullName evidence="3">Sulfurtransferase</fullName>
    </submittedName>
</protein>
<keyword evidence="1" id="KW-0732">Signal</keyword>
<feature type="domain" description="Rhodanese" evidence="2">
    <location>
        <begin position="63"/>
        <end position="156"/>
    </location>
</feature>
<reference evidence="3 4" key="1">
    <citation type="submission" date="2019-10" db="EMBL/GenBank/DDBJ databases">
        <title>Poseidonibacter ostreae sp. nov., isolated from the gut of the Ostrea denselamellosa.</title>
        <authorList>
            <person name="Choi A."/>
        </authorList>
    </citation>
    <scope>NUCLEOTIDE SEQUENCE [LARGE SCALE GENOMIC DNA]</scope>
    <source>
        <strain evidence="3 4">SJOD-M-5</strain>
    </source>
</reference>
<feature type="chain" id="PRO_5046378819" evidence="1">
    <location>
        <begin position="25"/>
        <end position="397"/>
    </location>
</feature>
<dbReference type="InterPro" id="IPR050229">
    <property type="entry name" value="GlpE_sulfurtransferase"/>
</dbReference>
<dbReference type="PANTHER" id="PTHR43031">
    <property type="entry name" value="FAD-DEPENDENT OXIDOREDUCTASE"/>
    <property type="match status" value="1"/>
</dbReference>
<keyword evidence="4" id="KW-1185">Reference proteome</keyword>
<feature type="signal peptide" evidence="1">
    <location>
        <begin position="1"/>
        <end position="24"/>
    </location>
</feature>
<dbReference type="InterPro" id="IPR036873">
    <property type="entry name" value="Rhodanese-like_dom_sf"/>
</dbReference>
<dbReference type="RefSeq" id="WP_152188279.1">
    <property type="nucleotide sequence ID" value="NZ_WFKJ01000005.1"/>
</dbReference>
<dbReference type="InterPro" id="IPR001763">
    <property type="entry name" value="Rhodanese-like_dom"/>
</dbReference>
<dbReference type="EMBL" id="WFKJ01000005">
    <property type="protein sequence ID" value="KAB7892419.1"/>
    <property type="molecule type" value="Genomic_DNA"/>
</dbReference>
<evidence type="ECO:0000259" key="2">
    <source>
        <dbReference type="PROSITE" id="PS50206"/>
    </source>
</evidence>
<dbReference type="SUPFAM" id="SSF52821">
    <property type="entry name" value="Rhodanese/Cell cycle control phosphatase"/>
    <property type="match status" value="3"/>
</dbReference>
<dbReference type="Proteomes" id="UP000461010">
    <property type="component" value="Unassembled WGS sequence"/>
</dbReference>
<dbReference type="PANTHER" id="PTHR43031:SF1">
    <property type="entry name" value="PYRIDINE NUCLEOTIDE-DISULPHIDE OXIDOREDUCTASE"/>
    <property type="match status" value="1"/>
</dbReference>
<name>A0ABQ6VP09_9BACT</name>
<dbReference type="CDD" id="cd00158">
    <property type="entry name" value="RHOD"/>
    <property type="match status" value="3"/>
</dbReference>
<proteinExistence type="predicted"/>
<dbReference type="Pfam" id="PF00581">
    <property type="entry name" value="Rhodanese"/>
    <property type="match status" value="3"/>
</dbReference>
<sequence>MKTSKFLVSLAVVGLLATSSYANIGENTLSVPSPKVQSLINKYKLTSVDFNYVNTIIAKGTRSTAKAILIDARPEAKYKKSTIPSSINIPDTKFEEYVSLLKDTPKDKELIVYCGGYKCAKSPKVAGMLIKKGFTNVKVYPAGEPEWIKKSYKEVDSIVLKSAYENNSALIVDARPYKKFLQETVPGAISIPDTKLDKLVGRFPFNKEEKIIVFCGGFKCVKSHIVAKKLISLGYKNVSVYAAGLPAWKKENLPTTAQNKKTLVKKESKKLEFSKNGLKLGVDEGSVDGEWLKKLILENKVPSFIQIVDVTAADEFKGGHLKGAMNIEAANFKAEEFYKKLPKNKTIVFNCTAGGRSIEAWAKLKDAKIDVSEIFYFDANIDCIANECKIEVNEPLD</sequence>
<evidence type="ECO:0000256" key="1">
    <source>
        <dbReference type="SAM" id="SignalP"/>
    </source>
</evidence>
<dbReference type="Gene3D" id="3.40.250.10">
    <property type="entry name" value="Rhodanese-like domain"/>
    <property type="match status" value="3"/>
</dbReference>
<dbReference type="PROSITE" id="PS50206">
    <property type="entry name" value="RHODANESE_3"/>
    <property type="match status" value="3"/>
</dbReference>